<dbReference type="EMBL" id="GAIX01009435">
    <property type="protein sequence ID" value="JAA83125.1"/>
    <property type="molecule type" value="Transcribed_RNA"/>
</dbReference>
<sequence length="70" mass="8509">MVIILKMRMCDFWSILQSQCNRANECCNLWAGEWHRLKLFIPGTFSSYWVFMLLRFRIYAISEEIGLHYK</sequence>
<proteinExistence type="predicted"/>
<reference evidence="1" key="2">
    <citation type="submission" date="2013-05" db="EMBL/GenBank/DDBJ databases">
        <authorList>
            <person name="Carter J.-M."/>
            <person name="Baker S.C."/>
            <person name="Pink R."/>
            <person name="Carter D.R.F."/>
            <person name="Collins A."/>
            <person name="Tomlin J."/>
            <person name="Gibbs M."/>
            <person name="Breuker C.J."/>
        </authorList>
    </citation>
    <scope>NUCLEOTIDE SEQUENCE</scope>
    <source>
        <tissue evidence="1">Ovary</tissue>
    </source>
</reference>
<dbReference type="AlphaFoldDB" id="S4P8L0"/>
<accession>S4P8L0</accession>
<reference evidence="1" key="1">
    <citation type="journal article" date="2013" name="BMC Genomics">
        <title>Unscrambling butterfly oogenesis.</title>
        <authorList>
            <person name="Carter J.M."/>
            <person name="Baker S.C."/>
            <person name="Pink R."/>
            <person name="Carter D.R."/>
            <person name="Collins A."/>
            <person name="Tomlin J."/>
            <person name="Gibbs M."/>
            <person name="Breuker C.J."/>
        </authorList>
    </citation>
    <scope>NUCLEOTIDE SEQUENCE</scope>
    <source>
        <tissue evidence="1">Ovary</tissue>
    </source>
</reference>
<organism evidence="1">
    <name type="scientific">Pararge aegeria</name>
    <name type="common">speckled wood butterfly</name>
    <dbReference type="NCBI Taxonomy" id="116150"/>
    <lineage>
        <taxon>Eukaryota</taxon>
        <taxon>Metazoa</taxon>
        <taxon>Ecdysozoa</taxon>
        <taxon>Arthropoda</taxon>
        <taxon>Hexapoda</taxon>
        <taxon>Insecta</taxon>
        <taxon>Pterygota</taxon>
        <taxon>Neoptera</taxon>
        <taxon>Endopterygota</taxon>
        <taxon>Lepidoptera</taxon>
        <taxon>Glossata</taxon>
        <taxon>Ditrysia</taxon>
        <taxon>Papilionoidea</taxon>
        <taxon>Nymphalidae</taxon>
        <taxon>Satyrinae</taxon>
        <taxon>Satyrini</taxon>
        <taxon>Parargina</taxon>
        <taxon>Pararge</taxon>
    </lineage>
</organism>
<evidence type="ECO:0000313" key="1">
    <source>
        <dbReference type="EMBL" id="JAA83125.1"/>
    </source>
</evidence>
<name>S4P8L0_9NEOP</name>
<protein>
    <submittedName>
        <fullName evidence="1">Uncharacterized protein</fullName>
    </submittedName>
</protein>